<dbReference type="InterPro" id="IPR022742">
    <property type="entry name" value="Hydrolase_4"/>
</dbReference>
<organism evidence="3 4">
    <name type="scientific">Yoonia litorea</name>
    <dbReference type="NCBI Taxonomy" id="1123755"/>
    <lineage>
        <taxon>Bacteria</taxon>
        <taxon>Pseudomonadati</taxon>
        <taxon>Pseudomonadota</taxon>
        <taxon>Alphaproteobacteria</taxon>
        <taxon>Rhodobacterales</taxon>
        <taxon>Paracoccaceae</taxon>
        <taxon>Yoonia</taxon>
    </lineage>
</organism>
<keyword evidence="3" id="KW-0378">Hydrolase</keyword>
<dbReference type="PANTHER" id="PTHR42886:SF29">
    <property type="entry name" value="PUMMELIG, ISOFORM A"/>
    <property type="match status" value="1"/>
</dbReference>
<protein>
    <submittedName>
        <fullName evidence="3">Serine aminopeptidase, S33</fullName>
    </submittedName>
</protein>
<reference evidence="3 4" key="1">
    <citation type="submission" date="2016-10" db="EMBL/GenBank/DDBJ databases">
        <authorList>
            <person name="de Groot N.N."/>
        </authorList>
    </citation>
    <scope>NUCLEOTIDE SEQUENCE [LARGE SCALE GENOMIC DNA]</scope>
    <source>
        <strain evidence="3 4">DSM 29433</strain>
    </source>
</reference>
<proteinExistence type="predicted"/>
<dbReference type="PANTHER" id="PTHR42886">
    <property type="entry name" value="RE40534P-RELATED"/>
    <property type="match status" value="1"/>
</dbReference>
<gene>
    <name evidence="3" type="ORF">SAMN05444714_0734</name>
</gene>
<dbReference type="SUPFAM" id="SSF53474">
    <property type="entry name" value="alpha/beta-Hydrolases"/>
    <property type="match status" value="1"/>
</dbReference>
<feature type="domain" description="Serine aminopeptidase S33" evidence="2">
    <location>
        <begin position="50"/>
        <end position="163"/>
    </location>
</feature>
<evidence type="ECO:0000313" key="3">
    <source>
        <dbReference type="EMBL" id="SFS04979.1"/>
    </source>
</evidence>
<evidence type="ECO:0000259" key="2">
    <source>
        <dbReference type="Pfam" id="PF12146"/>
    </source>
</evidence>
<dbReference type="Gene3D" id="3.40.50.1820">
    <property type="entry name" value="alpha/beta hydrolase"/>
    <property type="match status" value="1"/>
</dbReference>
<dbReference type="STRING" id="1123755.SAMN05444714_0734"/>
<keyword evidence="1" id="KW-0812">Transmembrane</keyword>
<keyword evidence="4" id="KW-1185">Reference proteome</keyword>
<dbReference type="GO" id="GO:0004177">
    <property type="term" value="F:aminopeptidase activity"/>
    <property type="evidence" value="ECO:0007669"/>
    <property type="project" value="UniProtKB-KW"/>
</dbReference>
<feature type="transmembrane region" description="Helical" evidence="1">
    <location>
        <begin position="333"/>
        <end position="353"/>
    </location>
</feature>
<keyword evidence="1" id="KW-0472">Membrane</keyword>
<dbReference type="OrthoDB" id="504769at2"/>
<feature type="transmembrane region" description="Helical" evidence="1">
    <location>
        <begin position="276"/>
        <end position="295"/>
    </location>
</feature>
<feature type="transmembrane region" description="Helical" evidence="1">
    <location>
        <begin position="365"/>
        <end position="384"/>
    </location>
</feature>
<dbReference type="InterPro" id="IPR029058">
    <property type="entry name" value="AB_hydrolase_fold"/>
</dbReference>
<keyword evidence="1" id="KW-1133">Transmembrane helix</keyword>
<evidence type="ECO:0000313" key="4">
    <source>
        <dbReference type="Proteomes" id="UP000198926"/>
    </source>
</evidence>
<feature type="transmembrane region" description="Helical" evidence="1">
    <location>
        <begin position="418"/>
        <end position="436"/>
    </location>
</feature>
<dbReference type="Proteomes" id="UP000198926">
    <property type="component" value="Unassembled WGS sequence"/>
</dbReference>
<dbReference type="EMBL" id="FOZM01000001">
    <property type="protein sequence ID" value="SFS04979.1"/>
    <property type="molecule type" value="Genomic_DNA"/>
</dbReference>
<sequence length="471" mass="50394">MIVRKLLAAFLVIVSLWALESTRSGVSVTWREVGATPVMAFEGQDASGPVIVIAHGFAGSAQMMQGYGFPLARAGYRVFVFDFLGHGRHTVPMSGDVTAVDGTTRLLVDQTHAVIDAVSADGRPVGLLGHSMASDVLVRVANERDDVGAMVLLSAFSQEITPQAPNDLLLLVGDWEPGLREFALEAAAMAASAQDLRRDTVVLPYIEHVSILQSRLGQTEALKWFEQTFARQSECGIGFMGPAIVGLLLGLVFASVSLAASLPLRAIPALDLSSRHVLLVLGLPMLATPVFAAGLETSFMPVLVADYLAVHLLIYGGLQLLVLALWRVAWGPFSWAGFGLLLLGCVVFGAALNRYAANYWPTGDRLWIIGIMSVGAVVFFLADARLSHGATRAKRILIRVAFLISLLIAVALNFSELFFLVMIAPVIVLFYLVFGTMGHAVSIRVGPLAPGVALGLMLAWSLGVTFPLFQS</sequence>
<dbReference type="AlphaFoldDB" id="A0A1I6LNJ0"/>
<evidence type="ECO:0000256" key="1">
    <source>
        <dbReference type="SAM" id="Phobius"/>
    </source>
</evidence>
<feature type="transmembrane region" description="Helical" evidence="1">
    <location>
        <begin position="307"/>
        <end position="326"/>
    </location>
</feature>
<feature type="transmembrane region" description="Helical" evidence="1">
    <location>
        <begin position="396"/>
        <end position="412"/>
    </location>
</feature>
<keyword evidence="3" id="KW-0031">Aminopeptidase</keyword>
<feature type="transmembrane region" description="Helical" evidence="1">
    <location>
        <begin position="239"/>
        <end position="264"/>
    </location>
</feature>
<keyword evidence="3" id="KW-0645">Protease</keyword>
<accession>A0A1I6LNJ0</accession>
<dbReference type="RefSeq" id="WP_090204081.1">
    <property type="nucleotide sequence ID" value="NZ_FOZM01000001.1"/>
</dbReference>
<name>A0A1I6LNJ0_9RHOB</name>
<dbReference type="Pfam" id="PF12146">
    <property type="entry name" value="Hydrolase_4"/>
    <property type="match status" value="1"/>
</dbReference>
<feature type="transmembrane region" description="Helical" evidence="1">
    <location>
        <begin position="448"/>
        <end position="469"/>
    </location>
</feature>